<name>A0A374MZG8_BACUN</name>
<dbReference type="EMBL" id="WCUA01000002">
    <property type="protein sequence ID" value="KAB4187615.1"/>
    <property type="molecule type" value="Genomic_DNA"/>
</dbReference>
<feature type="transmembrane region" description="Helical" evidence="6">
    <location>
        <begin position="92"/>
        <end position="111"/>
    </location>
</feature>
<keyword evidence="2" id="KW-1003">Cell membrane</keyword>
<dbReference type="PANTHER" id="PTHR30250:SF11">
    <property type="entry name" value="O-ANTIGEN TRANSPORTER-RELATED"/>
    <property type="match status" value="1"/>
</dbReference>
<dbReference type="GO" id="GO:0005886">
    <property type="term" value="C:plasma membrane"/>
    <property type="evidence" value="ECO:0007669"/>
    <property type="project" value="UniProtKB-SubCell"/>
</dbReference>
<evidence type="ECO:0000256" key="6">
    <source>
        <dbReference type="SAM" id="Phobius"/>
    </source>
</evidence>
<evidence type="ECO:0000256" key="5">
    <source>
        <dbReference type="ARBA" id="ARBA00023136"/>
    </source>
</evidence>
<dbReference type="PANTHER" id="PTHR30250">
    <property type="entry name" value="PST FAMILY PREDICTED COLANIC ACID TRANSPORTER"/>
    <property type="match status" value="1"/>
</dbReference>
<accession>A0A374MZG8</accession>
<dbReference type="RefSeq" id="WP_117963188.1">
    <property type="nucleotide sequence ID" value="NZ_DAWDFC010000012.1"/>
</dbReference>
<dbReference type="Proteomes" id="UP000442334">
    <property type="component" value="Unassembled WGS sequence"/>
</dbReference>
<feature type="transmembrane region" description="Helical" evidence="6">
    <location>
        <begin position="12"/>
        <end position="38"/>
    </location>
</feature>
<evidence type="ECO:0000313" key="10">
    <source>
        <dbReference type="Proteomes" id="UP000442334"/>
    </source>
</evidence>
<evidence type="ECO:0000256" key="1">
    <source>
        <dbReference type="ARBA" id="ARBA00004651"/>
    </source>
</evidence>
<comment type="subcellular location">
    <subcellularLocation>
        <location evidence="1">Cell membrane</location>
        <topology evidence="1">Multi-pass membrane protein</topology>
    </subcellularLocation>
</comment>
<feature type="transmembrane region" description="Helical" evidence="6">
    <location>
        <begin position="467"/>
        <end position="487"/>
    </location>
</feature>
<protein>
    <recommendedName>
        <fullName evidence="11">Polysaccharide biosynthesis protein</fullName>
    </recommendedName>
</protein>
<reference evidence="8 9" key="1">
    <citation type="submission" date="2018-08" db="EMBL/GenBank/DDBJ databases">
        <title>A genome reference for cultivated species of the human gut microbiota.</title>
        <authorList>
            <person name="Zou Y."/>
            <person name="Xue W."/>
            <person name="Luo G."/>
        </authorList>
    </citation>
    <scope>NUCLEOTIDE SEQUENCE [LARGE SCALE GENOMIC DNA]</scope>
    <source>
        <strain evidence="8 9">TM10-17</strain>
    </source>
</reference>
<feature type="transmembrane region" description="Helical" evidence="6">
    <location>
        <begin position="403"/>
        <end position="427"/>
    </location>
</feature>
<dbReference type="Proteomes" id="UP000263754">
    <property type="component" value="Unassembled WGS sequence"/>
</dbReference>
<feature type="transmembrane region" description="Helical" evidence="6">
    <location>
        <begin position="309"/>
        <end position="331"/>
    </location>
</feature>
<organism evidence="8 9">
    <name type="scientific">Bacteroides uniformis</name>
    <dbReference type="NCBI Taxonomy" id="820"/>
    <lineage>
        <taxon>Bacteria</taxon>
        <taxon>Pseudomonadati</taxon>
        <taxon>Bacteroidota</taxon>
        <taxon>Bacteroidia</taxon>
        <taxon>Bacteroidales</taxon>
        <taxon>Bacteroidaceae</taxon>
        <taxon>Bacteroides</taxon>
    </lineage>
</organism>
<evidence type="ECO:0008006" key="11">
    <source>
        <dbReference type="Google" id="ProtNLM"/>
    </source>
</evidence>
<dbReference type="AlphaFoldDB" id="A0A374MZG8"/>
<sequence length="509" mass="57935">MDSRIKNGIRNIFAGFINKIVLIFLPFVTRTVIVYVLGSEYLGLGSLFSSILMVLNLSELGIGSALVYSMYKPVAEKDMLKIKALLAVYKKIYAYIGVAILAIGLCFLPFIHTIIKGDVPASMNLYILYIMYLSNASISYFIFAHKKALLIAYQRSDVISNVNTVLNICVYTVQIMVLLLLKDYYIYVAVFIFSTITENIIIGKKAQIHFPYIEADGRISAEDKKVIIQHTKGIALQKVCSTSRNSLDSIVISMFLGLNMIAIYSNYYYIMISIHNILYQIPDSIRATVGNSVASESVDKNFRDFNCMYLLNMFICGWATCFLYCMFQPFMELWMGPNMMFSQVSVVLVCLYFTLLSLADVVALYKDAAGLWWYGRYRVLIEAIANLILNFVLGYFWGVNGILLATIITIILIGHGYGGWIVFHYYFKGKSFMTFVMKQVGYLVMIAVACYVTDFVCSFSLEILWIRLLSVGIITLFLSPILLLIMYRFFPEFKDSVDFAKNILKSFKR</sequence>
<keyword evidence="4 6" id="KW-1133">Transmembrane helix</keyword>
<feature type="transmembrane region" description="Helical" evidence="6">
    <location>
        <begin position="50"/>
        <end position="71"/>
    </location>
</feature>
<feature type="transmembrane region" description="Helical" evidence="6">
    <location>
        <begin position="123"/>
        <end position="143"/>
    </location>
</feature>
<evidence type="ECO:0000313" key="9">
    <source>
        <dbReference type="Proteomes" id="UP000263754"/>
    </source>
</evidence>
<gene>
    <name evidence="8" type="ORF">DXD90_08525</name>
    <name evidence="7" type="ORF">GAQ34_02495</name>
</gene>
<keyword evidence="5 6" id="KW-0472">Membrane</keyword>
<feature type="transmembrane region" description="Helical" evidence="6">
    <location>
        <begin position="164"/>
        <end position="181"/>
    </location>
</feature>
<keyword evidence="3 6" id="KW-0812">Transmembrane</keyword>
<feature type="transmembrane region" description="Helical" evidence="6">
    <location>
        <begin position="439"/>
        <end position="461"/>
    </location>
</feature>
<dbReference type="InterPro" id="IPR050833">
    <property type="entry name" value="Poly_Biosynth_Transport"/>
</dbReference>
<comment type="caution">
    <text evidence="8">The sequence shown here is derived from an EMBL/GenBank/DDBJ whole genome shotgun (WGS) entry which is preliminary data.</text>
</comment>
<reference evidence="7 10" key="2">
    <citation type="journal article" date="2019" name="Nat. Med.">
        <title>A library of human gut bacterial isolates paired with longitudinal multiomics data enables mechanistic microbiome research.</title>
        <authorList>
            <person name="Poyet M."/>
            <person name="Groussin M."/>
            <person name="Gibbons S.M."/>
            <person name="Avila-Pacheco J."/>
            <person name="Jiang X."/>
            <person name="Kearney S.M."/>
            <person name="Perrotta A.R."/>
            <person name="Berdy B."/>
            <person name="Zhao S."/>
            <person name="Lieberman T.D."/>
            <person name="Swanson P.K."/>
            <person name="Smith M."/>
            <person name="Roesemann S."/>
            <person name="Alexander J.E."/>
            <person name="Rich S.A."/>
            <person name="Livny J."/>
            <person name="Vlamakis H."/>
            <person name="Clish C."/>
            <person name="Bullock K."/>
            <person name="Deik A."/>
            <person name="Scott J."/>
            <person name="Pierce K.A."/>
            <person name="Xavier R.J."/>
            <person name="Alm E.J."/>
        </authorList>
    </citation>
    <scope>NUCLEOTIDE SEQUENCE [LARGE SCALE GENOMIC DNA]</scope>
    <source>
        <strain evidence="7 10">BIOML-A21</strain>
    </source>
</reference>
<feature type="transmembrane region" description="Helical" evidence="6">
    <location>
        <begin position="343"/>
        <end position="365"/>
    </location>
</feature>
<dbReference type="EMBL" id="QSOF01000009">
    <property type="protein sequence ID" value="RGI76851.1"/>
    <property type="molecule type" value="Genomic_DNA"/>
</dbReference>
<feature type="transmembrane region" description="Helical" evidence="6">
    <location>
        <begin position="377"/>
        <end position="397"/>
    </location>
</feature>
<evidence type="ECO:0000256" key="3">
    <source>
        <dbReference type="ARBA" id="ARBA00022692"/>
    </source>
</evidence>
<evidence type="ECO:0000313" key="7">
    <source>
        <dbReference type="EMBL" id="KAB4187615.1"/>
    </source>
</evidence>
<evidence type="ECO:0000256" key="2">
    <source>
        <dbReference type="ARBA" id="ARBA00022475"/>
    </source>
</evidence>
<evidence type="ECO:0000256" key="4">
    <source>
        <dbReference type="ARBA" id="ARBA00022989"/>
    </source>
</evidence>
<evidence type="ECO:0000313" key="8">
    <source>
        <dbReference type="EMBL" id="RGI76851.1"/>
    </source>
</evidence>
<proteinExistence type="predicted"/>
<feature type="transmembrane region" description="Helical" evidence="6">
    <location>
        <begin position="250"/>
        <end position="270"/>
    </location>
</feature>